<comment type="caution">
    <text evidence="2">The sequence shown here is derived from an EMBL/GenBank/DDBJ whole genome shotgun (WGS) entry which is preliminary data.</text>
</comment>
<name>E7G2A6_9HELI</name>
<dbReference type="Proteomes" id="UP000054093">
    <property type="component" value="Unassembled WGS sequence"/>
</dbReference>
<dbReference type="SUPFAM" id="SSF55729">
    <property type="entry name" value="Acyl-CoA N-acyltransferases (Nat)"/>
    <property type="match status" value="2"/>
</dbReference>
<evidence type="ECO:0000259" key="1">
    <source>
        <dbReference type="Pfam" id="PF09924"/>
    </source>
</evidence>
<dbReference type="InterPro" id="IPR024320">
    <property type="entry name" value="LPG_synthase_C"/>
</dbReference>
<protein>
    <recommendedName>
        <fullName evidence="1">Phosphatidylglycerol lysyltransferase C-terminal domain-containing protein</fullName>
    </recommendedName>
</protein>
<accession>E7G2A6</accession>
<reference evidence="2 3" key="1">
    <citation type="journal article" date="2011" name="Vet. Res.">
        <title>Genome sequence of Helicobacter suis supports its role in gastric pathology.</title>
        <authorList>
            <person name="Vermoote M."/>
            <person name="Vandekerckhove T.T."/>
            <person name="Flahou B."/>
            <person name="Pasmans F."/>
            <person name="Smet A."/>
            <person name="De Groote D."/>
            <person name="Van Criekinge W."/>
            <person name="Ducatelle R."/>
            <person name="Haesebrouck F."/>
        </authorList>
    </citation>
    <scope>NUCLEOTIDE SEQUENCE [LARGE SCALE GENOMIC DNA]</scope>
    <source>
        <strain evidence="2 3">HS5</strain>
    </source>
</reference>
<proteinExistence type="predicted"/>
<evidence type="ECO:0000313" key="2">
    <source>
        <dbReference type="EMBL" id="EFX42505.1"/>
    </source>
</evidence>
<dbReference type="AlphaFoldDB" id="E7G2A6"/>
<dbReference type="InterPro" id="IPR016732">
    <property type="entry name" value="UCP018688"/>
</dbReference>
<gene>
    <name evidence="2" type="ORF">HSUHS5_0034</name>
</gene>
<dbReference type="InterPro" id="IPR016181">
    <property type="entry name" value="Acyl_CoA_acyltransferase"/>
</dbReference>
<dbReference type="Gene3D" id="3.40.630.30">
    <property type="match status" value="1"/>
</dbReference>
<dbReference type="PANTHER" id="PTHR41373">
    <property type="entry name" value="DUF2156 DOMAIN-CONTAINING PROTEIN"/>
    <property type="match status" value="1"/>
</dbReference>
<sequence length="310" mass="36264">MCPHPRLFYWVIILVHGENLHFKPICLEDKSVVDAFLKQDDFLIADVNFTNLYLWRLAREISLCMAHGCLLIRTQYPQEKPFYFYPIGAGDKRAVLEELLHTEEALEIRALQEKHKQELECFFPGVFDFQAQRDRFDYIYSVPELIILQGKKFHKKKNHLNAFLKTYPHFTYKPLLTNNIPQVKEALQSWHALDDSSDMGLEHEYQGILEVLAVYERLHLQGGVIFLGERVASFSFGEKIQEKVAVIHIEKADPEIRGAYQMINQQLLKNAFADCELVNREEDLGIEGLRQAKMGYHPLFLLEKYHALKR</sequence>
<dbReference type="Pfam" id="PF09924">
    <property type="entry name" value="LPG_synthase_C"/>
    <property type="match status" value="1"/>
</dbReference>
<organism evidence="2 3">
    <name type="scientific">Helicobacter suis HS5</name>
    <dbReference type="NCBI Taxonomy" id="710394"/>
    <lineage>
        <taxon>Bacteria</taxon>
        <taxon>Pseudomonadati</taxon>
        <taxon>Campylobacterota</taxon>
        <taxon>Epsilonproteobacteria</taxon>
        <taxon>Campylobacterales</taxon>
        <taxon>Helicobacteraceae</taxon>
        <taxon>Helicobacter</taxon>
    </lineage>
</organism>
<feature type="domain" description="Phosphatidylglycerol lysyltransferase C-terminal" evidence="1">
    <location>
        <begin position="48"/>
        <end position="307"/>
    </location>
</feature>
<dbReference type="PIRSF" id="PIRSF018688">
    <property type="entry name" value="UCP018688"/>
    <property type="match status" value="1"/>
</dbReference>
<dbReference type="EMBL" id="ADHO01000006">
    <property type="protein sequence ID" value="EFX42505.1"/>
    <property type="molecule type" value="Genomic_DNA"/>
</dbReference>
<evidence type="ECO:0000313" key="3">
    <source>
        <dbReference type="Proteomes" id="UP000054093"/>
    </source>
</evidence>
<dbReference type="PANTHER" id="PTHR41373:SF1">
    <property type="entry name" value="PHOSPHATIDYLGLYCEROL LYSYLTRANSFERASE C-TERMINAL DOMAIN-CONTAINING PROTEIN"/>
    <property type="match status" value="1"/>
</dbReference>